<dbReference type="PANTHER" id="PTHR22952">
    <property type="entry name" value="CAMP-RESPONSE ELEMENT BINDING PROTEIN-RELATED"/>
    <property type="match status" value="1"/>
</dbReference>
<reference evidence="8" key="1">
    <citation type="submission" date="2025-08" db="UniProtKB">
        <authorList>
            <consortium name="RefSeq"/>
        </authorList>
    </citation>
    <scope>IDENTIFICATION</scope>
    <source>
        <tissue evidence="8">Stem</tissue>
    </source>
</reference>
<dbReference type="RefSeq" id="XP_008449422.2">
    <property type="nucleotide sequence ID" value="XM_008451200.3"/>
</dbReference>
<dbReference type="PROSITE" id="PS50217">
    <property type="entry name" value="BZIP"/>
    <property type="match status" value="1"/>
</dbReference>
<feature type="region of interest" description="Disordered" evidence="5">
    <location>
        <begin position="1"/>
        <end position="29"/>
    </location>
</feature>
<dbReference type="InterPro" id="IPR046347">
    <property type="entry name" value="bZIP_sf"/>
</dbReference>
<dbReference type="Pfam" id="PF00170">
    <property type="entry name" value="bZIP_1"/>
    <property type="match status" value="1"/>
</dbReference>
<dbReference type="SUPFAM" id="SSF57959">
    <property type="entry name" value="Leucine zipper domain"/>
    <property type="match status" value="1"/>
</dbReference>
<dbReference type="PANTHER" id="PTHR22952:SF392">
    <property type="entry name" value="BZIP TRANSCRIPTION FACTOR 12"/>
    <property type="match status" value="1"/>
</dbReference>
<evidence type="ECO:0000256" key="4">
    <source>
        <dbReference type="SAM" id="Coils"/>
    </source>
</evidence>
<dbReference type="Gene3D" id="1.20.5.170">
    <property type="match status" value="1"/>
</dbReference>
<dbReference type="GO" id="GO:0005634">
    <property type="term" value="C:nucleus"/>
    <property type="evidence" value="ECO:0007669"/>
    <property type="project" value="UniProtKB-SubCell"/>
</dbReference>
<name>A0A1S3BLD6_CUCME</name>
<dbReference type="GO" id="GO:0003700">
    <property type="term" value="F:DNA-binding transcription factor activity"/>
    <property type="evidence" value="ECO:0007669"/>
    <property type="project" value="InterPro"/>
</dbReference>
<feature type="compositionally biased region" description="Low complexity" evidence="5">
    <location>
        <begin position="20"/>
        <end position="29"/>
    </location>
</feature>
<evidence type="ECO:0000313" key="8">
    <source>
        <dbReference type="RefSeq" id="XP_008449422.2"/>
    </source>
</evidence>
<dbReference type="SMR" id="A0A1S3BLD6"/>
<keyword evidence="3" id="KW-0539">Nucleus</keyword>
<evidence type="ECO:0000256" key="3">
    <source>
        <dbReference type="ARBA" id="ARBA00023242"/>
    </source>
</evidence>
<protein>
    <submittedName>
        <fullName evidence="8">ABSCISIC ACID-INSENSITIVE 5-like protein 4 isoform X1</fullName>
    </submittedName>
</protein>
<dbReference type="SMART" id="SM00338">
    <property type="entry name" value="BRLZ"/>
    <property type="match status" value="1"/>
</dbReference>
<dbReference type="GO" id="GO:0003677">
    <property type="term" value="F:DNA binding"/>
    <property type="evidence" value="ECO:0007669"/>
    <property type="project" value="UniProtKB-KW"/>
</dbReference>
<dbReference type="Gramene" id="MELO3C014384.2.1">
    <property type="protein sequence ID" value="MELO3C014384.2.1"/>
    <property type="gene ID" value="MELO3C014384.2"/>
</dbReference>
<dbReference type="eggNOG" id="ENOG502RXGY">
    <property type="taxonomic scope" value="Eukaryota"/>
</dbReference>
<dbReference type="PROSITE" id="PS00036">
    <property type="entry name" value="BZIP_BASIC"/>
    <property type="match status" value="1"/>
</dbReference>
<dbReference type="InParanoid" id="A0A1S3BLD6"/>
<dbReference type="Proteomes" id="UP001652600">
    <property type="component" value="Chromosome 5"/>
</dbReference>
<evidence type="ECO:0000256" key="5">
    <source>
        <dbReference type="SAM" id="MobiDB-lite"/>
    </source>
</evidence>
<organism evidence="7 8">
    <name type="scientific">Cucumis melo</name>
    <name type="common">Muskmelon</name>
    <dbReference type="NCBI Taxonomy" id="3656"/>
    <lineage>
        <taxon>Eukaryota</taxon>
        <taxon>Viridiplantae</taxon>
        <taxon>Streptophyta</taxon>
        <taxon>Embryophyta</taxon>
        <taxon>Tracheophyta</taxon>
        <taxon>Spermatophyta</taxon>
        <taxon>Magnoliopsida</taxon>
        <taxon>eudicotyledons</taxon>
        <taxon>Gunneridae</taxon>
        <taxon>Pentapetalae</taxon>
        <taxon>rosids</taxon>
        <taxon>fabids</taxon>
        <taxon>Cucurbitales</taxon>
        <taxon>Cucurbitaceae</taxon>
        <taxon>Benincaseae</taxon>
        <taxon>Cucumis</taxon>
    </lineage>
</organism>
<evidence type="ECO:0000313" key="7">
    <source>
        <dbReference type="Proteomes" id="UP001652600"/>
    </source>
</evidence>
<dbReference type="GO" id="GO:0045893">
    <property type="term" value="P:positive regulation of DNA-templated transcription"/>
    <property type="evidence" value="ECO:0007669"/>
    <property type="project" value="InterPro"/>
</dbReference>
<evidence type="ECO:0000256" key="2">
    <source>
        <dbReference type="ARBA" id="ARBA00023125"/>
    </source>
</evidence>
<keyword evidence="2" id="KW-0238">DNA-binding</keyword>
<feature type="domain" description="BZIP" evidence="6">
    <location>
        <begin position="187"/>
        <end position="232"/>
    </location>
</feature>
<dbReference type="InterPro" id="IPR004827">
    <property type="entry name" value="bZIP"/>
</dbReference>
<accession>A0A1S3BLD6</accession>
<dbReference type="InterPro" id="IPR043452">
    <property type="entry name" value="BZIP46-like"/>
</dbReference>
<dbReference type="AlphaFoldDB" id="A0A1S3BLD6"/>
<keyword evidence="4" id="KW-0175">Coiled coil</keyword>
<proteinExistence type="predicted"/>
<dbReference type="GeneID" id="103491314"/>
<dbReference type="KEGG" id="cmo:103491314"/>
<evidence type="ECO:0000256" key="1">
    <source>
        <dbReference type="ARBA" id="ARBA00004123"/>
    </source>
</evidence>
<feature type="coiled-coil region" evidence="4">
    <location>
        <begin position="208"/>
        <end position="247"/>
    </location>
</feature>
<evidence type="ECO:0000259" key="6">
    <source>
        <dbReference type="PROSITE" id="PS50217"/>
    </source>
</evidence>
<feature type="compositionally biased region" description="Polar residues" evidence="5">
    <location>
        <begin position="1"/>
        <end position="15"/>
    </location>
</feature>
<keyword evidence="7" id="KW-1185">Reference proteome</keyword>
<gene>
    <name evidence="8" type="primary">LOC103491314</name>
</gene>
<sequence>MASSNVEIASTSKTNPDLPPQSSLSSISSVIADPSRNLVSITMDDLLKNMYSDAQTHTQNPIIASSSSSSIPSHELSSRTVDEVWKEIVSGGDQRRDPAMDREITLEDFLSKSGAVRDEDLRVPVVSEPVGGYAVDSTLNNNQLQIPSQQLEGPMVGGYGSGIDGRIVGVGRGKRRAVVEEPVDKATQQKQRRMIKNRESAARSRERKQAYTLELESLVTQLEQERARLLREEVEHIKERSKQLKKKLIPISEKRRPKRMLRRVNSL</sequence>
<comment type="subcellular location">
    <subcellularLocation>
        <location evidence="1">Nucleus</location>
    </subcellularLocation>
</comment>
<dbReference type="CDD" id="cd14707">
    <property type="entry name" value="bZIP_plant_BZIP46"/>
    <property type="match status" value="1"/>
</dbReference>